<evidence type="ECO:0000313" key="14">
    <source>
        <dbReference type="Proteomes" id="UP000775213"/>
    </source>
</evidence>
<dbReference type="GO" id="GO:0003924">
    <property type="term" value="F:GTPase activity"/>
    <property type="evidence" value="ECO:0007669"/>
    <property type="project" value="InterPro"/>
</dbReference>
<evidence type="ECO:0000256" key="10">
    <source>
        <dbReference type="PROSITE-ProRule" id="PRU00322"/>
    </source>
</evidence>
<dbReference type="InterPro" id="IPR000795">
    <property type="entry name" value="T_Tr_GTP-bd_dom"/>
</dbReference>
<dbReference type="GO" id="GO:0008270">
    <property type="term" value="F:zinc ion binding"/>
    <property type="evidence" value="ECO:0007669"/>
    <property type="project" value="UniProtKB-KW"/>
</dbReference>
<evidence type="ECO:0000256" key="7">
    <source>
        <dbReference type="ARBA" id="ARBA00022771"/>
    </source>
</evidence>
<comment type="subcellular location">
    <subcellularLocation>
        <location evidence="2">Cytoplasm</location>
    </subcellularLocation>
</comment>
<dbReference type="SUPFAM" id="SSF50465">
    <property type="entry name" value="EF-Tu/eEF-1alpha/eIF2-gamma C-terminal domain"/>
    <property type="match status" value="1"/>
</dbReference>
<dbReference type="InterPro" id="IPR050100">
    <property type="entry name" value="TRAFAC_GTPase_members"/>
</dbReference>
<dbReference type="GO" id="GO:0005525">
    <property type="term" value="F:GTP binding"/>
    <property type="evidence" value="ECO:0007669"/>
    <property type="project" value="UniProtKB-KW"/>
</dbReference>
<evidence type="ECO:0000256" key="4">
    <source>
        <dbReference type="ARBA" id="ARBA00022490"/>
    </source>
</evidence>
<comment type="function">
    <text evidence="1">This protein promotes the GTP-dependent binding of aminoacyl-tRNA to the A-site of ribosomes during protein biosynthesis.</text>
</comment>
<dbReference type="PROSITE" id="PS51722">
    <property type="entry name" value="G_TR_2"/>
    <property type="match status" value="1"/>
</dbReference>
<keyword evidence="14" id="KW-1185">Reference proteome</keyword>
<dbReference type="Gene3D" id="2.40.30.10">
    <property type="entry name" value="Translation factors"/>
    <property type="match status" value="2"/>
</dbReference>
<dbReference type="PROSITE" id="PS01358">
    <property type="entry name" value="ZF_RANBP2_1"/>
    <property type="match status" value="1"/>
</dbReference>
<dbReference type="FunFam" id="3.40.50.300:FF:001277">
    <property type="entry name" value="Elongation factor 1 alpha-like protein"/>
    <property type="match status" value="1"/>
</dbReference>
<dbReference type="PANTHER" id="PTHR23115">
    <property type="entry name" value="TRANSLATION FACTOR"/>
    <property type="match status" value="1"/>
</dbReference>
<dbReference type="InterPro" id="IPR054696">
    <property type="entry name" value="GTP-eEF1A_C"/>
</dbReference>
<evidence type="ECO:0000259" key="12">
    <source>
        <dbReference type="PROSITE" id="PS51722"/>
    </source>
</evidence>
<dbReference type="SUPFAM" id="SSF52540">
    <property type="entry name" value="P-loop containing nucleoside triphosphate hydrolases"/>
    <property type="match status" value="1"/>
</dbReference>
<reference evidence="13 14" key="1">
    <citation type="journal article" date="2021" name="Hortic Res">
        <title>Chromosome-scale assembly of the Dendrobium chrysotoxum genome enhances the understanding of orchid evolution.</title>
        <authorList>
            <person name="Zhang Y."/>
            <person name="Zhang G.Q."/>
            <person name="Zhang D."/>
            <person name="Liu X.D."/>
            <person name="Xu X.Y."/>
            <person name="Sun W.H."/>
            <person name="Yu X."/>
            <person name="Zhu X."/>
            <person name="Wang Z.W."/>
            <person name="Zhao X."/>
            <person name="Zhong W.Y."/>
            <person name="Chen H."/>
            <person name="Yin W.L."/>
            <person name="Huang T."/>
            <person name="Niu S.C."/>
            <person name="Liu Z.J."/>
        </authorList>
    </citation>
    <scope>NUCLEOTIDE SEQUENCE [LARGE SCALE GENOMIC DNA]</scope>
    <source>
        <strain evidence="13">Lindl</strain>
    </source>
</reference>
<dbReference type="PRINTS" id="PR00315">
    <property type="entry name" value="ELONGATNFCT"/>
</dbReference>
<comment type="similarity">
    <text evidence="3">Belongs to the TRAFAC class translation factor GTPase superfamily. Classic translation factor GTPase family. EF-Tu/EF-1A subfamily.</text>
</comment>
<dbReference type="InterPro" id="IPR001876">
    <property type="entry name" value="Znf_RanBP2"/>
</dbReference>
<gene>
    <name evidence="13" type="ORF">IEQ34_014713</name>
</gene>
<dbReference type="PROSITE" id="PS50199">
    <property type="entry name" value="ZF_RANBP2_2"/>
    <property type="match status" value="1"/>
</dbReference>
<organism evidence="13 14">
    <name type="scientific">Dendrobium chrysotoxum</name>
    <name type="common">Orchid</name>
    <dbReference type="NCBI Taxonomy" id="161865"/>
    <lineage>
        <taxon>Eukaryota</taxon>
        <taxon>Viridiplantae</taxon>
        <taxon>Streptophyta</taxon>
        <taxon>Embryophyta</taxon>
        <taxon>Tracheophyta</taxon>
        <taxon>Spermatophyta</taxon>
        <taxon>Magnoliopsida</taxon>
        <taxon>Liliopsida</taxon>
        <taxon>Asparagales</taxon>
        <taxon>Orchidaceae</taxon>
        <taxon>Epidendroideae</taxon>
        <taxon>Malaxideae</taxon>
        <taxon>Dendrobiinae</taxon>
        <taxon>Dendrobium</taxon>
    </lineage>
</organism>
<name>A0AAV7GK25_DENCH</name>
<evidence type="ECO:0000256" key="5">
    <source>
        <dbReference type="ARBA" id="ARBA00022723"/>
    </source>
</evidence>
<evidence type="ECO:0000256" key="9">
    <source>
        <dbReference type="ARBA" id="ARBA00023134"/>
    </source>
</evidence>
<keyword evidence="9" id="KW-0342">GTP-binding</keyword>
<evidence type="ECO:0000256" key="8">
    <source>
        <dbReference type="ARBA" id="ARBA00022833"/>
    </source>
</evidence>
<dbReference type="Pfam" id="PF22594">
    <property type="entry name" value="GTP-eEF1A_C"/>
    <property type="match status" value="1"/>
</dbReference>
<dbReference type="FunFam" id="2.40.30.10:FF:000020">
    <property type="entry name" value="Translation elongation factor EF-1"/>
    <property type="match status" value="1"/>
</dbReference>
<dbReference type="EMBL" id="JAGFBR010000013">
    <property type="protein sequence ID" value="KAH0456806.1"/>
    <property type="molecule type" value="Genomic_DNA"/>
</dbReference>
<dbReference type="InterPro" id="IPR027417">
    <property type="entry name" value="P-loop_NTPase"/>
</dbReference>
<dbReference type="GO" id="GO:0005737">
    <property type="term" value="C:cytoplasm"/>
    <property type="evidence" value="ECO:0007669"/>
    <property type="project" value="UniProtKB-SubCell"/>
</dbReference>
<evidence type="ECO:0008006" key="15">
    <source>
        <dbReference type="Google" id="ProtNLM"/>
    </source>
</evidence>
<dbReference type="Pfam" id="PF00009">
    <property type="entry name" value="GTP_EFTU"/>
    <property type="match status" value="1"/>
</dbReference>
<accession>A0AAV7GK25</accession>
<keyword evidence="5" id="KW-0479">Metal-binding</keyword>
<keyword evidence="4" id="KW-0963">Cytoplasm</keyword>
<evidence type="ECO:0000256" key="3">
    <source>
        <dbReference type="ARBA" id="ARBA00007249"/>
    </source>
</evidence>
<dbReference type="Gene3D" id="3.40.50.300">
    <property type="entry name" value="P-loop containing nucleotide triphosphate hydrolases"/>
    <property type="match status" value="1"/>
</dbReference>
<keyword evidence="6" id="KW-0547">Nucleotide-binding</keyword>
<evidence type="ECO:0000259" key="11">
    <source>
        <dbReference type="PROSITE" id="PS50199"/>
    </source>
</evidence>
<dbReference type="SUPFAM" id="SSF50447">
    <property type="entry name" value="Translation proteins"/>
    <property type="match status" value="1"/>
</dbReference>
<dbReference type="CDD" id="cd04093">
    <property type="entry name" value="HBS1_C_III"/>
    <property type="match status" value="1"/>
</dbReference>
<evidence type="ECO:0000256" key="2">
    <source>
        <dbReference type="ARBA" id="ARBA00004496"/>
    </source>
</evidence>
<sequence length="693" mass="75722">MMGGVTDEAHNYFDGEQSTRGILSEKKKSASKHGFWRCLVCTYDNDGSLSSCYICGVFKDSFDGCVNKDENQALGICEHSTSVMAKALFAGRPHQGTVISSLSDAFLRKDDMSSETRSTESLDNIQETLPASISKHSITIVPFRFDTLSPDDIVSLGKKKAKAHLATAIPATISSSSTDEKEVVKILAEHDDPETSSALSSHLNGNRSNNLGINDNESEILVSKIHHLKLDKKIKNIKKVMSPSQYKPEKWILSEQQQETKSQLNIAIVGHVDSGKSTLCGRLLHLLGKISKKEIHKYQKEAKEKGKGSFAFAWAMDETAEERERGITMTVGIAYFESKKYRVVLLDSPGHKDFVSNMISGSTQADAAILLVDASNGSFEAGMGFHDVGQTKEHAQLIRSFGVEQIVVAVNKMDTVGYSQERFNYIKSQLATFLRSCGFKETLITWIPLSAMDNQNVVTSTSNDHLSWYHGLCLLDAIDSLYPPERDVLKPLLMPVCDVVSSHSLGQVAACGKLEAGAIRHGSKVLIMPSGDLATIRSIERDCQACVSARAGDNVAVSLQGTDVSNLVPSAVICHPDFPVTVADILELKILVLDVKMPILLGSHVEFHIHHAKEAAQVTKIVSLMDQKKAKTSKIAPRLLTARQSATIEVSLDRPVCVEEFSSCRTLGRAFLRSSGITIAVGIVTRIIFADEQ</sequence>
<dbReference type="InterPro" id="IPR009000">
    <property type="entry name" value="Transl_B-barrel_sf"/>
</dbReference>
<dbReference type="AlphaFoldDB" id="A0AAV7GK25"/>
<dbReference type="FunFam" id="2.40.30.10:FF:000060">
    <property type="entry name" value="elongation factor 1-alpha isoform X4"/>
    <property type="match status" value="1"/>
</dbReference>
<feature type="domain" description="RanBP2-type" evidence="11">
    <location>
        <begin position="32"/>
        <end position="61"/>
    </location>
</feature>
<keyword evidence="8" id="KW-0862">Zinc</keyword>
<dbReference type="Proteomes" id="UP000775213">
    <property type="component" value="Unassembled WGS sequence"/>
</dbReference>
<feature type="domain" description="Tr-type G" evidence="12">
    <location>
        <begin position="261"/>
        <end position="492"/>
    </location>
</feature>
<dbReference type="CDD" id="cd01883">
    <property type="entry name" value="EF1_alpha"/>
    <property type="match status" value="1"/>
</dbReference>
<evidence type="ECO:0000313" key="13">
    <source>
        <dbReference type="EMBL" id="KAH0456806.1"/>
    </source>
</evidence>
<evidence type="ECO:0000256" key="6">
    <source>
        <dbReference type="ARBA" id="ARBA00022741"/>
    </source>
</evidence>
<keyword evidence="7 10" id="KW-0863">Zinc-finger</keyword>
<dbReference type="InterPro" id="IPR036443">
    <property type="entry name" value="Znf_RanBP2_sf"/>
</dbReference>
<dbReference type="InterPro" id="IPR009001">
    <property type="entry name" value="Transl_elong_EF1A/Init_IF2_C"/>
</dbReference>
<protein>
    <recommendedName>
        <fullName evidence="15">HBS1-like protein</fullName>
    </recommendedName>
</protein>
<evidence type="ECO:0000256" key="1">
    <source>
        <dbReference type="ARBA" id="ARBA00003982"/>
    </source>
</evidence>
<dbReference type="SUPFAM" id="SSF90209">
    <property type="entry name" value="Ran binding protein zinc finger-like"/>
    <property type="match status" value="1"/>
</dbReference>
<comment type="caution">
    <text evidence="13">The sequence shown here is derived from an EMBL/GenBank/DDBJ whole genome shotgun (WGS) entry which is preliminary data.</text>
</comment>
<proteinExistence type="inferred from homology"/>